<name>A0A975G1L7_9CAUL</name>
<dbReference type="PROSITE" id="PS01124">
    <property type="entry name" value="HTH_ARAC_FAMILY_2"/>
    <property type="match status" value="1"/>
</dbReference>
<dbReference type="InterPro" id="IPR018060">
    <property type="entry name" value="HTH_AraC"/>
</dbReference>
<dbReference type="PANTHER" id="PTHR43130">
    <property type="entry name" value="ARAC-FAMILY TRANSCRIPTIONAL REGULATOR"/>
    <property type="match status" value="1"/>
</dbReference>
<sequence>MIPSALRRFGFLTLPNYSMIACANAIEPLRMANRLTGRADYGWTMLTLDGAPAAASNGLSLGPTLALEAAGPMDAVLVCGGVDVRLSVGRPVKTALRRLARQGVALGALCTGSFALAEAGLLKGYRCAIHWENLQAIHEEFPEIDFTQDLYAIDRDRLTCTGGVAPLDMMLNLIGGGLGREVADQVSMQFIVDRTRAGEERQPSLAKSHSVVGHPALEKAVRLMEERIEFPLSAAEVATHAGVSARQLERLFRQRLGHSPSAFALTLRLDRARALLRQTAMPITDIALACGFTSPTHFSTAYRRRFDRPPRAERAAG</sequence>
<dbReference type="SUPFAM" id="SSF46689">
    <property type="entry name" value="Homeodomain-like"/>
    <property type="match status" value="2"/>
</dbReference>
<dbReference type="EMBL" id="CP073078">
    <property type="protein sequence ID" value="QUD89061.1"/>
    <property type="molecule type" value="Genomic_DNA"/>
</dbReference>
<dbReference type="InterPro" id="IPR052158">
    <property type="entry name" value="INH-QAR"/>
</dbReference>
<dbReference type="RefSeq" id="WP_211939111.1">
    <property type="nucleotide sequence ID" value="NZ_CP073078.1"/>
</dbReference>
<evidence type="ECO:0000313" key="6">
    <source>
        <dbReference type="Proteomes" id="UP000676409"/>
    </source>
</evidence>
<dbReference type="Pfam" id="PF01965">
    <property type="entry name" value="DJ-1_PfpI"/>
    <property type="match status" value="1"/>
</dbReference>
<dbReference type="Gene3D" id="3.40.50.880">
    <property type="match status" value="1"/>
</dbReference>
<dbReference type="PROSITE" id="PS51257">
    <property type="entry name" value="PROKAR_LIPOPROTEIN"/>
    <property type="match status" value="1"/>
</dbReference>
<keyword evidence="1" id="KW-0805">Transcription regulation</keyword>
<dbReference type="PROSITE" id="PS00041">
    <property type="entry name" value="HTH_ARAC_FAMILY_1"/>
    <property type="match status" value="1"/>
</dbReference>
<dbReference type="SMART" id="SM00342">
    <property type="entry name" value="HTH_ARAC"/>
    <property type="match status" value="1"/>
</dbReference>
<dbReference type="PANTHER" id="PTHR43130:SF3">
    <property type="entry name" value="HTH-TYPE TRANSCRIPTIONAL REGULATOR RV1931C"/>
    <property type="match status" value="1"/>
</dbReference>
<dbReference type="InterPro" id="IPR018062">
    <property type="entry name" value="HTH_AraC-typ_CS"/>
</dbReference>
<gene>
    <name evidence="5" type="ORF">KCG34_04015</name>
</gene>
<evidence type="ECO:0000256" key="3">
    <source>
        <dbReference type="ARBA" id="ARBA00023163"/>
    </source>
</evidence>
<keyword evidence="3" id="KW-0804">Transcription</keyword>
<evidence type="ECO:0000256" key="2">
    <source>
        <dbReference type="ARBA" id="ARBA00023125"/>
    </source>
</evidence>
<dbReference type="AlphaFoldDB" id="A0A975G1L7"/>
<feature type="domain" description="HTH araC/xylS-type" evidence="4">
    <location>
        <begin position="218"/>
        <end position="316"/>
    </location>
</feature>
<dbReference type="KEGG" id="caul:KCG34_04015"/>
<organism evidence="5 6">
    <name type="scientific">Phenylobacterium montanum</name>
    <dbReference type="NCBI Taxonomy" id="2823693"/>
    <lineage>
        <taxon>Bacteria</taxon>
        <taxon>Pseudomonadati</taxon>
        <taxon>Pseudomonadota</taxon>
        <taxon>Alphaproteobacteria</taxon>
        <taxon>Caulobacterales</taxon>
        <taxon>Caulobacteraceae</taxon>
        <taxon>Phenylobacterium</taxon>
    </lineage>
</organism>
<accession>A0A975G1L7</accession>
<dbReference type="InterPro" id="IPR002818">
    <property type="entry name" value="DJ-1/PfpI"/>
</dbReference>
<dbReference type="SUPFAM" id="SSF52317">
    <property type="entry name" value="Class I glutamine amidotransferase-like"/>
    <property type="match status" value="1"/>
</dbReference>
<proteinExistence type="predicted"/>
<reference evidence="5" key="1">
    <citation type="submission" date="2021-04" db="EMBL/GenBank/DDBJ databases">
        <title>The complete genome sequence of Caulobacter sp. S6.</title>
        <authorList>
            <person name="Tang Y."/>
            <person name="Ouyang W."/>
            <person name="Liu Q."/>
            <person name="Huang B."/>
            <person name="Guo Z."/>
            <person name="Lei P."/>
        </authorList>
    </citation>
    <scope>NUCLEOTIDE SEQUENCE</scope>
    <source>
        <strain evidence="5">S6</strain>
    </source>
</reference>
<dbReference type="InterPro" id="IPR029062">
    <property type="entry name" value="Class_I_gatase-like"/>
</dbReference>
<dbReference type="Gene3D" id="1.10.10.60">
    <property type="entry name" value="Homeodomain-like"/>
    <property type="match status" value="2"/>
</dbReference>
<evidence type="ECO:0000259" key="4">
    <source>
        <dbReference type="PROSITE" id="PS01124"/>
    </source>
</evidence>
<dbReference type="InterPro" id="IPR009057">
    <property type="entry name" value="Homeodomain-like_sf"/>
</dbReference>
<dbReference type="GO" id="GO:0003700">
    <property type="term" value="F:DNA-binding transcription factor activity"/>
    <property type="evidence" value="ECO:0007669"/>
    <property type="project" value="InterPro"/>
</dbReference>
<dbReference type="GO" id="GO:0043565">
    <property type="term" value="F:sequence-specific DNA binding"/>
    <property type="evidence" value="ECO:0007669"/>
    <property type="project" value="InterPro"/>
</dbReference>
<dbReference type="CDD" id="cd03136">
    <property type="entry name" value="GATase1_AraC_ArgR_like"/>
    <property type="match status" value="1"/>
</dbReference>
<protein>
    <submittedName>
        <fullName evidence="5">GlxA family transcriptional regulator</fullName>
    </submittedName>
</protein>
<dbReference type="Proteomes" id="UP000676409">
    <property type="component" value="Chromosome"/>
</dbReference>
<keyword evidence="6" id="KW-1185">Reference proteome</keyword>
<evidence type="ECO:0000256" key="1">
    <source>
        <dbReference type="ARBA" id="ARBA00023015"/>
    </source>
</evidence>
<dbReference type="Pfam" id="PF12833">
    <property type="entry name" value="HTH_18"/>
    <property type="match status" value="1"/>
</dbReference>
<evidence type="ECO:0000313" key="5">
    <source>
        <dbReference type="EMBL" id="QUD89061.1"/>
    </source>
</evidence>
<keyword evidence="2" id="KW-0238">DNA-binding</keyword>